<dbReference type="InterPro" id="IPR016064">
    <property type="entry name" value="NAD/diacylglycerol_kinase_sf"/>
</dbReference>
<keyword evidence="3" id="KW-1185">Reference proteome</keyword>
<dbReference type="GO" id="GO:0046512">
    <property type="term" value="P:sphingosine biosynthetic process"/>
    <property type="evidence" value="ECO:0007669"/>
    <property type="project" value="TreeGrafter"/>
</dbReference>
<dbReference type="PANTHER" id="PTHR12358:SF31">
    <property type="entry name" value="ACYLGLYCEROL KINASE, MITOCHONDRIAL"/>
    <property type="match status" value="1"/>
</dbReference>
<dbReference type="OrthoDB" id="3853857at2759"/>
<dbReference type="Pfam" id="PF24321">
    <property type="entry name" value="DUF7493"/>
    <property type="match status" value="1"/>
</dbReference>
<dbReference type="STRING" id="1173061.A0A0J9XIR4"/>
<evidence type="ECO:0000259" key="1">
    <source>
        <dbReference type="PROSITE" id="PS50146"/>
    </source>
</evidence>
<dbReference type="GO" id="GO:0005737">
    <property type="term" value="C:cytoplasm"/>
    <property type="evidence" value="ECO:0007669"/>
    <property type="project" value="TreeGrafter"/>
</dbReference>
<organism evidence="2 3">
    <name type="scientific">Geotrichum candidum</name>
    <name type="common">Oospora lactis</name>
    <name type="synonym">Dipodascus geotrichum</name>
    <dbReference type="NCBI Taxonomy" id="1173061"/>
    <lineage>
        <taxon>Eukaryota</taxon>
        <taxon>Fungi</taxon>
        <taxon>Dikarya</taxon>
        <taxon>Ascomycota</taxon>
        <taxon>Saccharomycotina</taxon>
        <taxon>Dipodascomycetes</taxon>
        <taxon>Dipodascales</taxon>
        <taxon>Dipodascaceae</taxon>
        <taxon>Geotrichum</taxon>
    </lineage>
</organism>
<keyword evidence="2" id="KW-0808">Transferase</keyword>
<dbReference type="Gene3D" id="3.40.50.10330">
    <property type="entry name" value="Probable inorganic polyphosphate/atp-NAD kinase, domain 1"/>
    <property type="match status" value="1"/>
</dbReference>
<dbReference type="InterPro" id="IPR001206">
    <property type="entry name" value="Diacylglycerol_kinase_cat_dom"/>
</dbReference>
<dbReference type="Gene3D" id="2.60.200.40">
    <property type="match status" value="1"/>
</dbReference>
<evidence type="ECO:0000313" key="3">
    <source>
        <dbReference type="Proteomes" id="UP000242525"/>
    </source>
</evidence>
<dbReference type="GO" id="GO:0001727">
    <property type="term" value="F:lipid kinase activity"/>
    <property type="evidence" value="ECO:0007669"/>
    <property type="project" value="TreeGrafter"/>
</dbReference>
<dbReference type="SMART" id="SM00046">
    <property type="entry name" value="DAGKc"/>
    <property type="match status" value="1"/>
</dbReference>
<dbReference type="InterPro" id="IPR017438">
    <property type="entry name" value="ATP-NAD_kinase_N"/>
</dbReference>
<sequence length="582" mass="64117">METTVLYSAKLVESGIEILPKSGSTSGSPATKLFSCFAKLPFCSPQPASLNKPKLIPFYHVLWVEAARENLITINYVEETSKDVFTPFSAQLEFFNNLGYDDVQSLSLSTSDMINKEPIAMPDPMIATVTAKQSELTLRRSDESLGHSTHLRPLVSPTSTMAMLPATGKQADIINIILTRAYTAPNGTTLITRRKRLLVLINPHGGPGRARTIYKESCEEFLELAHCDVTVIETTHRFHALELARDTPYIYDKYDGIVCCSGDGIPHEVLNGFRARADGMGETCLRQLPICQLPCGSGNSMAVSVNGNSSATKAALAIIKGVAMPIDLMLMTQAEETEQENSSPVVKETLSFLSQSFGTIADADLGTEPLRWMGPTRFTLGALYFTLSKKRYPCDVYVKYRHQDRDAIKKHFDNHVQNKVENQQQFMDEKNYQLRGTGVAPRFGTVLDPVPEDWEQLPEGENLSLLYAGKFPYVSADVMMFPASLPSDGTIDLFVTHAHKMSAVQSLGMLLSLEDGSHADRDYVQYSKVEGYRLVPPKNAGHLSIDGESFPHTPFQVEILGAAGCLLVPPEVSKGKFVETGF</sequence>
<dbReference type="GO" id="GO:0016773">
    <property type="term" value="F:phosphotransferase activity, alcohol group as acceptor"/>
    <property type="evidence" value="ECO:0007669"/>
    <property type="project" value="UniProtKB-ARBA"/>
</dbReference>
<name>A0A0J9XIR4_GEOCN</name>
<accession>A0A0J9XIR4</accession>
<dbReference type="AlphaFoldDB" id="A0A0J9XIR4"/>
<comment type="caution">
    <text evidence="2">The sequence shown here is derived from an EMBL/GenBank/DDBJ whole genome shotgun (WGS) entry which is preliminary data.</text>
</comment>
<dbReference type="Pfam" id="PF00781">
    <property type="entry name" value="DAGK_cat"/>
    <property type="match status" value="1"/>
</dbReference>
<dbReference type="PROSITE" id="PS50146">
    <property type="entry name" value="DAGK"/>
    <property type="match status" value="1"/>
</dbReference>
<dbReference type="EMBL" id="CCBN010000019">
    <property type="protein sequence ID" value="CDO57221.1"/>
    <property type="molecule type" value="Genomic_DNA"/>
</dbReference>
<dbReference type="SUPFAM" id="SSF111331">
    <property type="entry name" value="NAD kinase/diacylglycerol kinase-like"/>
    <property type="match status" value="1"/>
</dbReference>
<keyword evidence="2" id="KW-0418">Kinase</keyword>
<feature type="domain" description="DAGKc" evidence="1">
    <location>
        <begin position="192"/>
        <end position="335"/>
    </location>
</feature>
<protein>
    <submittedName>
        <fullName evidence="2">Similar to Saccharomyces cerevisiae YOR171C LCB4 Sphingoid long-chain base kinase</fullName>
    </submittedName>
</protein>
<gene>
    <name evidence="2" type="ORF">BN980_GECA19s01737g</name>
</gene>
<evidence type="ECO:0000313" key="2">
    <source>
        <dbReference type="EMBL" id="CDO57221.1"/>
    </source>
</evidence>
<reference evidence="2" key="1">
    <citation type="submission" date="2014-03" db="EMBL/GenBank/DDBJ databases">
        <authorList>
            <person name="Casaregola S."/>
        </authorList>
    </citation>
    <scope>NUCLEOTIDE SEQUENCE [LARGE SCALE GENOMIC DNA]</scope>
    <source>
        <strain evidence="2">CLIB 918</strain>
    </source>
</reference>
<dbReference type="PANTHER" id="PTHR12358">
    <property type="entry name" value="SPHINGOSINE KINASE"/>
    <property type="match status" value="1"/>
</dbReference>
<dbReference type="GO" id="GO:0016020">
    <property type="term" value="C:membrane"/>
    <property type="evidence" value="ECO:0007669"/>
    <property type="project" value="TreeGrafter"/>
</dbReference>
<proteinExistence type="predicted"/>
<dbReference type="Proteomes" id="UP000242525">
    <property type="component" value="Unassembled WGS sequence"/>
</dbReference>
<dbReference type="InterPro" id="IPR055916">
    <property type="entry name" value="DUF7493"/>
</dbReference>
<dbReference type="InterPro" id="IPR050187">
    <property type="entry name" value="Lipid_Phosphate_FormReg"/>
</dbReference>